<dbReference type="InterPro" id="IPR036390">
    <property type="entry name" value="WH_DNA-bd_sf"/>
</dbReference>
<dbReference type="Pfam" id="PF00027">
    <property type="entry name" value="cNMP_binding"/>
    <property type="match status" value="1"/>
</dbReference>
<proteinExistence type="predicted"/>
<feature type="domain" description="HTH crp-type" evidence="5">
    <location>
        <begin position="154"/>
        <end position="222"/>
    </location>
</feature>
<comment type="caution">
    <text evidence="6">The sequence shown here is derived from an EMBL/GenBank/DDBJ whole genome shotgun (WGS) entry which is preliminary data.</text>
</comment>
<dbReference type="SMART" id="SM00100">
    <property type="entry name" value="cNMP"/>
    <property type="match status" value="1"/>
</dbReference>
<evidence type="ECO:0000256" key="3">
    <source>
        <dbReference type="ARBA" id="ARBA00023163"/>
    </source>
</evidence>
<dbReference type="OrthoDB" id="3176638at2"/>
<feature type="domain" description="Cyclic nucleotide-binding" evidence="4">
    <location>
        <begin position="14"/>
        <end position="108"/>
    </location>
</feature>
<sequence>MYEKWINQLIKIELFKDIEREELKSILGCLKPTIKTYKKKDIITIEKDKLTGIGIVLDGEVVVGKETLAGDRVMMSKLRSGELFGEIAAFASNEWLATVVANTDCTILFFPPQKIVGICNKMCVGHRSLIQNMLQIVSRKALILNKKVDILSLKSIRKKISTYLIEQYNIENNLTFNISLKRNELAEYLLVSRPSLSRELINMQKEGIIDFHRNHFKIIDLQILKSCL</sequence>
<dbReference type="Proteomes" id="UP000239471">
    <property type="component" value="Unassembled WGS sequence"/>
</dbReference>
<dbReference type="GO" id="GO:0005829">
    <property type="term" value="C:cytosol"/>
    <property type="evidence" value="ECO:0007669"/>
    <property type="project" value="TreeGrafter"/>
</dbReference>
<keyword evidence="1" id="KW-0805">Transcription regulation</keyword>
<evidence type="ECO:0000256" key="2">
    <source>
        <dbReference type="ARBA" id="ARBA00023125"/>
    </source>
</evidence>
<dbReference type="InterPro" id="IPR012318">
    <property type="entry name" value="HTH_CRP"/>
</dbReference>
<gene>
    <name evidence="6" type="ORF">CLVI_00200</name>
</gene>
<dbReference type="EMBL" id="PVXQ01000001">
    <property type="protein sequence ID" value="PRR84498.1"/>
    <property type="molecule type" value="Genomic_DNA"/>
</dbReference>
<dbReference type="InterPro" id="IPR014710">
    <property type="entry name" value="RmlC-like_jellyroll"/>
</dbReference>
<dbReference type="GO" id="GO:0003677">
    <property type="term" value="F:DNA binding"/>
    <property type="evidence" value="ECO:0007669"/>
    <property type="project" value="UniProtKB-KW"/>
</dbReference>
<evidence type="ECO:0000313" key="7">
    <source>
        <dbReference type="Proteomes" id="UP000239471"/>
    </source>
</evidence>
<dbReference type="SUPFAM" id="SSF46785">
    <property type="entry name" value="Winged helix' DNA-binding domain"/>
    <property type="match status" value="1"/>
</dbReference>
<accession>A0A2T0BKS1</accession>
<keyword evidence="2" id="KW-0238">DNA-binding</keyword>
<evidence type="ECO:0000259" key="5">
    <source>
        <dbReference type="PROSITE" id="PS51063"/>
    </source>
</evidence>
<dbReference type="CDD" id="cd00038">
    <property type="entry name" value="CAP_ED"/>
    <property type="match status" value="1"/>
</dbReference>
<protein>
    <submittedName>
        <fullName evidence="6">Transcriptional activator FtrB</fullName>
    </submittedName>
</protein>
<organism evidence="6 7">
    <name type="scientific">Clostridium vincentii</name>
    <dbReference type="NCBI Taxonomy" id="52704"/>
    <lineage>
        <taxon>Bacteria</taxon>
        <taxon>Bacillati</taxon>
        <taxon>Bacillota</taxon>
        <taxon>Clostridia</taxon>
        <taxon>Eubacteriales</taxon>
        <taxon>Clostridiaceae</taxon>
        <taxon>Clostridium</taxon>
    </lineage>
</organism>
<dbReference type="Gene3D" id="2.60.120.10">
    <property type="entry name" value="Jelly Rolls"/>
    <property type="match status" value="1"/>
</dbReference>
<dbReference type="AlphaFoldDB" id="A0A2T0BKS1"/>
<keyword evidence="7" id="KW-1185">Reference proteome</keyword>
<dbReference type="PROSITE" id="PS50042">
    <property type="entry name" value="CNMP_BINDING_3"/>
    <property type="match status" value="1"/>
</dbReference>
<dbReference type="SUPFAM" id="SSF51206">
    <property type="entry name" value="cAMP-binding domain-like"/>
    <property type="match status" value="1"/>
</dbReference>
<dbReference type="InterPro" id="IPR018490">
    <property type="entry name" value="cNMP-bd_dom_sf"/>
</dbReference>
<reference evidence="6 7" key="1">
    <citation type="submission" date="2018-03" db="EMBL/GenBank/DDBJ databases">
        <title>Genome sequence of Clostridium vincentii DSM 10228.</title>
        <authorList>
            <person name="Poehlein A."/>
            <person name="Daniel R."/>
        </authorList>
    </citation>
    <scope>NUCLEOTIDE SEQUENCE [LARGE SCALE GENOMIC DNA]</scope>
    <source>
        <strain evidence="6 7">DSM 10228</strain>
    </source>
</reference>
<dbReference type="InterPro" id="IPR000595">
    <property type="entry name" value="cNMP-bd_dom"/>
</dbReference>
<dbReference type="RefSeq" id="WP_106058080.1">
    <property type="nucleotide sequence ID" value="NZ_PVXQ01000001.1"/>
</dbReference>
<dbReference type="Pfam" id="PF13545">
    <property type="entry name" value="HTH_Crp_2"/>
    <property type="match status" value="1"/>
</dbReference>
<evidence type="ECO:0000313" key="6">
    <source>
        <dbReference type="EMBL" id="PRR84498.1"/>
    </source>
</evidence>
<evidence type="ECO:0000256" key="1">
    <source>
        <dbReference type="ARBA" id="ARBA00023015"/>
    </source>
</evidence>
<evidence type="ECO:0000259" key="4">
    <source>
        <dbReference type="PROSITE" id="PS50042"/>
    </source>
</evidence>
<keyword evidence="3" id="KW-0804">Transcription</keyword>
<dbReference type="InterPro" id="IPR050397">
    <property type="entry name" value="Env_Response_Regulators"/>
</dbReference>
<dbReference type="PROSITE" id="PS51063">
    <property type="entry name" value="HTH_CRP_2"/>
    <property type="match status" value="1"/>
</dbReference>
<dbReference type="GO" id="GO:0003700">
    <property type="term" value="F:DNA-binding transcription factor activity"/>
    <property type="evidence" value="ECO:0007669"/>
    <property type="project" value="TreeGrafter"/>
</dbReference>
<dbReference type="PANTHER" id="PTHR24567">
    <property type="entry name" value="CRP FAMILY TRANSCRIPTIONAL REGULATORY PROTEIN"/>
    <property type="match status" value="1"/>
</dbReference>
<name>A0A2T0BKS1_9CLOT</name>
<dbReference type="PANTHER" id="PTHR24567:SF58">
    <property type="entry name" value="CYCLIC AMP-BINDING REGULATORY PROTEIN"/>
    <property type="match status" value="1"/>
</dbReference>